<keyword evidence="4" id="KW-1185">Reference proteome</keyword>
<name>A0ABY9T744_BREBE</name>
<dbReference type="InterPro" id="IPR027372">
    <property type="entry name" value="Phytase-like_dom"/>
</dbReference>
<dbReference type="PANTHER" id="PTHR37957:SF1">
    <property type="entry name" value="PHYTASE-LIKE DOMAIN-CONTAINING PROTEIN"/>
    <property type="match status" value="1"/>
</dbReference>
<feature type="signal peptide" evidence="1">
    <location>
        <begin position="1"/>
        <end position="24"/>
    </location>
</feature>
<organism evidence="3 4">
    <name type="scientific">Brevibacillus brevis</name>
    <name type="common">Bacillus brevis</name>
    <dbReference type="NCBI Taxonomy" id="1393"/>
    <lineage>
        <taxon>Bacteria</taxon>
        <taxon>Bacillati</taxon>
        <taxon>Bacillota</taxon>
        <taxon>Bacilli</taxon>
        <taxon>Bacillales</taxon>
        <taxon>Paenibacillaceae</taxon>
        <taxon>Brevibacillus</taxon>
    </lineage>
</organism>
<sequence length="429" mass="46959">MKKNWLIAALAALTLSTAAGIVSAEETKDGVPELTGKYKLAAPDLAKGIKMGIGSSLTHLPGDPDNIFYTTADRGPNGDVTVTGKSGKTFPLPKYTPTIYKIEIADGQIKILDQIPLKVSGIDPVTGNAFITGLPNIKGRDETPYDSKQDQELPYDPYGLDVESLSYNPKDDTFWLSEEYGPSIVHVKRDGTLIERIVPKGWAARVSTPLVPAREMLPAVYNKLRQNRGAEALSITPDGKYMFMAMQSPLRNPGKETDNSRQLRIIKFELATLQPVAEFAYITEDAKPFTNLNQSDIVISDMYAVNEHTLLIDERDKNAGDNAQLKRIYSVDLSAATNILGKYDDNKSGAKTLEQMSVDELKANGITPSSKRTIVDVAAFQFPYEKVEGLTLVGGNTIVIINDNDFGVGSTSSENGTELWTFKLPYTIK</sequence>
<dbReference type="PANTHER" id="PTHR37957">
    <property type="entry name" value="BLR7070 PROTEIN"/>
    <property type="match status" value="1"/>
</dbReference>
<dbReference type="EMBL" id="CP134050">
    <property type="protein sequence ID" value="WNC15920.1"/>
    <property type="molecule type" value="Genomic_DNA"/>
</dbReference>
<evidence type="ECO:0000313" key="4">
    <source>
        <dbReference type="Proteomes" id="UP001256827"/>
    </source>
</evidence>
<dbReference type="Pfam" id="PF13449">
    <property type="entry name" value="Phytase-like"/>
    <property type="match status" value="1"/>
</dbReference>
<feature type="domain" description="Phytase-like" evidence="2">
    <location>
        <begin position="64"/>
        <end position="406"/>
    </location>
</feature>
<evidence type="ECO:0000256" key="1">
    <source>
        <dbReference type="SAM" id="SignalP"/>
    </source>
</evidence>
<reference evidence="3 4" key="1">
    <citation type="submission" date="2023-09" db="EMBL/GenBank/DDBJ databases">
        <title>Complete Genome and Methylome dissection of Bacillus brevis NEB573 original source of BbsI restriction endonuclease.</title>
        <authorList>
            <person name="Fomenkov A."/>
            <person name="Roberts R.D."/>
        </authorList>
    </citation>
    <scope>NUCLEOTIDE SEQUENCE [LARGE SCALE GENOMIC DNA]</scope>
    <source>
        <strain evidence="3 4">NEB573</strain>
    </source>
</reference>
<dbReference type="RefSeq" id="WP_310770128.1">
    <property type="nucleotide sequence ID" value="NZ_CP134050.1"/>
</dbReference>
<gene>
    <name evidence="3" type="ORF">RGB73_06265</name>
</gene>
<accession>A0ABY9T744</accession>
<dbReference type="SUPFAM" id="SSF63825">
    <property type="entry name" value="YWTD domain"/>
    <property type="match status" value="1"/>
</dbReference>
<evidence type="ECO:0000313" key="3">
    <source>
        <dbReference type="EMBL" id="WNC15920.1"/>
    </source>
</evidence>
<protein>
    <submittedName>
        <fullName evidence="3">Esterase-like activity of phytase family protein</fullName>
    </submittedName>
</protein>
<keyword evidence="1" id="KW-0732">Signal</keyword>
<proteinExistence type="predicted"/>
<feature type="chain" id="PRO_5047195568" evidence="1">
    <location>
        <begin position="25"/>
        <end position="429"/>
    </location>
</feature>
<dbReference type="Proteomes" id="UP001256827">
    <property type="component" value="Chromosome"/>
</dbReference>
<evidence type="ECO:0000259" key="2">
    <source>
        <dbReference type="Pfam" id="PF13449"/>
    </source>
</evidence>